<organism evidence="1">
    <name type="scientific">Dulem virus 140</name>
    <dbReference type="NCBI Taxonomy" id="3145617"/>
    <lineage>
        <taxon>Viruses</taxon>
        <taxon>Monodnaviria</taxon>
        <taxon>Sangervirae</taxon>
        <taxon>Phixviricota</taxon>
        <taxon>Malgrandaviricetes</taxon>
        <taxon>Petitvirales</taxon>
        <taxon>Microviridae</taxon>
        <taxon>Microvirus</taxon>
    </lineage>
</organism>
<accession>A0AAU8AVH9</accession>
<sequence length="349" mass="36716">MAYDARTVSRNGYRVNSNGTILLDSSFSRPLPGYRSPVPQVVNSGSSAASSTPSSFDRLAQTVYDQAASNNAWSANQAAIQRDWQVEQNKLAMDFNAAEAAKNRDWQKMMSDTAHQREIADLKAAGLNPVLSAMGGNGAAVTSGATASGYTSAGAKGDTDTSSTTALVSLLATMLNNQTTLEAQRNSAEANLAVADKYTAMSKYVAQLGAQTQLTVANINAVSQQIVANTHADATKVAASISAAAHKYGYDVSAMTQREIAAFNSEVNKDLKQMDIDAKFDLEEAFPSSPYGLMNSIIGQLTGENGFTGIGSIGSGVRKFLSADLKDVLNGTWNSSRGFGTRQGGFGSK</sequence>
<evidence type="ECO:0000313" key="1">
    <source>
        <dbReference type="EMBL" id="XCD03191.1"/>
    </source>
</evidence>
<name>A0AAU8AVH9_9VIRU</name>
<reference evidence="1" key="1">
    <citation type="submission" date="2024-03" db="EMBL/GenBank/DDBJ databases">
        <title>Diverse circular DNA viruses in blood, oral, and fecal samples of captive lemurs.</title>
        <authorList>
            <person name="Paietta E.N."/>
            <person name="Kraberger S."/>
            <person name="Lund M.C."/>
            <person name="Custer J.M."/>
            <person name="Vargas K.M."/>
            <person name="Ehmke E.E."/>
            <person name="Yoder A.D."/>
            <person name="Varsani A."/>
        </authorList>
    </citation>
    <scope>NUCLEOTIDE SEQUENCE</scope>
    <source>
        <strain evidence="1">Duke_17_2228</strain>
    </source>
</reference>
<dbReference type="EMBL" id="PP511326">
    <property type="protein sequence ID" value="XCD03191.1"/>
    <property type="molecule type" value="Genomic_DNA"/>
</dbReference>
<proteinExistence type="predicted"/>
<protein>
    <submittedName>
        <fullName evidence="1">DNA pilot protein</fullName>
    </submittedName>
</protein>